<dbReference type="Pfam" id="PF16197">
    <property type="entry name" value="KAsynt_C_assoc"/>
    <property type="match status" value="2"/>
</dbReference>
<dbReference type="SMART" id="SM00827">
    <property type="entry name" value="PKS_AT"/>
    <property type="match status" value="1"/>
</dbReference>
<dbReference type="PROSITE" id="PS50075">
    <property type="entry name" value="CARRIER"/>
    <property type="match status" value="1"/>
</dbReference>
<dbReference type="InterPro" id="IPR013968">
    <property type="entry name" value="PKS_KR"/>
</dbReference>
<dbReference type="InterPro" id="IPR057326">
    <property type="entry name" value="KR_dom"/>
</dbReference>
<dbReference type="InterPro" id="IPR014043">
    <property type="entry name" value="Acyl_transferase_dom"/>
</dbReference>
<feature type="domain" description="Ketosynthase family 3 (KS3)" evidence="5">
    <location>
        <begin position="20"/>
        <end position="476"/>
    </location>
</feature>
<dbReference type="SUPFAM" id="SSF47336">
    <property type="entry name" value="ACP-like"/>
    <property type="match status" value="1"/>
</dbReference>
<dbReference type="InterPro" id="IPR020841">
    <property type="entry name" value="PKS_Beta-ketoAc_synthase_dom"/>
</dbReference>
<dbReference type="SMART" id="SM01294">
    <property type="entry name" value="PKS_PP_betabranch"/>
    <property type="match status" value="1"/>
</dbReference>
<dbReference type="PATRIC" id="fig|1195236.3.peg.1193"/>
<evidence type="ECO:0000256" key="3">
    <source>
        <dbReference type="ARBA" id="ARBA00022679"/>
    </source>
</evidence>
<dbReference type="GO" id="GO:0006633">
    <property type="term" value="P:fatty acid biosynthetic process"/>
    <property type="evidence" value="ECO:0007669"/>
    <property type="project" value="InterPro"/>
</dbReference>
<dbReference type="InterPro" id="IPR036291">
    <property type="entry name" value="NAD(P)-bd_dom_sf"/>
</dbReference>
<dbReference type="GO" id="GO:0031177">
    <property type="term" value="F:phosphopantetheine binding"/>
    <property type="evidence" value="ECO:0007669"/>
    <property type="project" value="InterPro"/>
</dbReference>
<dbReference type="EMBL" id="AORV01000021">
    <property type="protein sequence ID" value="EMS73237.1"/>
    <property type="molecule type" value="Genomic_DNA"/>
</dbReference>
<dbReference type="GO" id="GO:0071770">
    <property type="term" value="P:DIM/DIP cell wall layer assembly"/>
    <property type="evidence" value="ECO:0007669"/>
    <property type="project" value="TreeGrafter"/>
</dbReference>
<dbReference type="Gene3D" id="1.10.1200.10">
    <property type="entry name" value="ACP-like"/>
    <property type="match status" value="1"/>
</dbReference>
<dbReference type="InterPro" id="IPR001227">
    <property type="entry name" value="Ac_transferase_dom_sf"/>
</dbReference>
<dbReference type="SUPFAM" id="SSF52151">
    <property type="entry name" value="FabD/lysophospholipase-like"/>
    <property type="match status" value="1"/>
</dbReference>
<dbReference type="PROSITE" id="PS00098">
    <property type="entry name" value="THIOLASE_1"/>
    <property type="match status" value="1"/>
</dbReference>
<reference evidence="6 7" key="1">
    <citation type="journal article" date="2013" name="Genome Announc.">
        <title>Draft Genome Sequence of the Cellulolytic, Mesophilic, Anaerobic Bacterium Clostridium termitidis Strain CT1112 (DSM 5398).</title>
        <authorList>
            <person name="Lal S."/>
            <person name="Ramachandran U."/>
            <person name="Zhang X."/>
            <person name="Munir R."/>
            <person name="Sparling R."/>
            <person name="Levin D.B."/>
        </authorList>
    </citation>
    <scope>NUCLEOTIDE SEQUENCE [LARGE SCALE GENOMIC DNA]</scope>
    <source>
        <strain evidence="6 7">CT1112</strain>
    </source>
</reference>
<evidence type="ECO:0000259" key="5">
    <source>
        <dbReference type="PROSITE" id="PS52004"/>
    </source>
</evidence>
<keyword evidence="3" id="KW-0808">Transferase</keyword>
<dbReference type="Pfam" id="PF00109">
    <property type="entry name" value="ketoacyl-synt"/>
    <property type="match status" value="2"/>
</dbReference>
<feature type="domain" description="Carrier" evidence="4">
    <location>
        <begin position="1447"/>
        <end position="1521"/>
    </location>
</feature>
<accession>S0FMW6</accession>
<dbReference type="Gene3D" id="3.40.47.10">
    <property type="match status" value="2"/>
</dbReference>
<dbReference type="SMART" id="SM00822">
    <property type="entry name" value="PKS_KR"/>
    <property type="match status" value="1"/>
</dbReference>
<evidence type="ECO:0000256" key="1">
    <source>
        <dbReference type="ARBA" id="ARBA00022450"/>
    </source>
</evidence>
<keyword evidence="7" id="KW-1185">Reference proteome</keyword>
<dbReference type="InterPro" id="IPR016036">
    <property type="entry name" value="Malonyl_transacylase_ACP-bd"/>
</dbReference>
<dbReference type="InterPro" id="IPR050091">
    <property type="entry name" value="PKS_NRPS_Biosynth_Enz"/>
</dbReference>
<dbReference type="SMART" id="SM00823">
    <property type="entry name" value="PKS_PP"/>
    <property type="match status" value="1"/>
</dbReference>
<protein>
    <submittedName>
        <fullName evidence="6">Polyketide synthase</fullName>
    </submittedName>
</protein>
<dbReference type="SUPFAM" id="SSF53901">
    <property type="entry name" value="Thiolase-like"/>
    <property type="match status" value="2"/>
</dbReference>
<dbReference type="InterPro" id="IPR014030">
    <property type="entry name" value="Ketoacyl_synth_N"/>
</dbReference>
<dbReference type="GO" id="GO:0004312">
    <property type="term" value="F:fatty acid synthase activity"/>
    <property type="evidence" value="ECO:0007669"/>
    <property type="project" value="TreeGrafter"/>
</dbReference>
<evidence type="ECO:0000313" key="7">
    <source>
        <dbReference type="Proteomes" id="UP000014155"/>
    </source>
</evidence>
<dbReference type="Pfam" id="PF00550">
    <property type="entry name" value="PP-binding"/>
    <property type="match status" value="1"/>
</dbReference>
<dbReference type="InterPro" id="IPR016035">
    <property type="entry name" value="Acyl_Trfase/lysoPLipase"/>
</dbReference>
<keyword evidence="1" id="KW-0596">Phosphopantetheine</keyword>
<dbReference type="InterPro" id="IPR014031">
    <property type="entry name" value="Ketoacyl_synth_C"/>
</dbReference>
<dbReference type="Pfam" id="PF00698">
    <property type="entry name" value="Acyl_transf_1"/>
    <property type="match status" value="1"/>
</dbReference>
<name>S0FMW6_RUMCE</name>
<dbReference type="eggNOG" id="COG3321">
    <property type="taxonomic scope" value="Bacteria"/>
</dbReference>
<evidence type="ECO:0000259" key="4">
    <source>
        <dbReference type="PROSITE" id="PS50075"/>
    </source>
</evidence>
<sequence length="2418" mass="265069">MKKTKKENLTNNTPEASTVCREIAVIAAACRFPDADTPEAFWDNIVNGRCSFKEVPSDRWSIDQYYSPETVFGKTGCRTGAFIEDVYGFEPEMFNIDDREAAIMDPQQRIMLELFHELVERAGYNKGEMEKKLVGLYLSPGVNQFYEFHLNTLQMERFQEFNSFSALSDKQQAEIMEEWKNRFGKTEPHPNILVDNIPNMVASRVSQEFNLKGPSIVVDTACSSALVTIHLACEAIQRGECDMAVAGGINLLLTPTPYLYFSYAGALSNSGECRVFDAGADGFVPGEGAGMVMLKAFDKAVADGDRILGVIKASMINNDGRSIGVMAPNPDGQREVIEALYKKYGMNPCDIQYVEAHGTGTTIGDPSEIRALAKAFGGWDPQKQSIAIGSVKANIGHLLNAAGIASFIKVLMALDYGIKPPVVNVNTPNPLIKFEQTPFKVLKEAQEWKKLKGKKRTAAINSFGFGGTNCHMVLEEPPETANHSLTETVPAAAGILCISSHSEESLYAKIQNLAADMEVHPEYRLEDICFTLSTRENYGKYRYSAAASSGEELLGRLKSAARTDFFGKKKIRAAFMFTGQGSQYVGMGKELYECLPGFRDILDQCSDAFKPHLDNSIIDLIFGVKADEPVLSQTGITQPVVFSMDYAIGKYLMSLGIQPVYMMGHSLGEWVAACLAGCISLRDAAGLVALRGRLMQELKADGSMAAVFAPAGKVEELIAPFRDRLWIGAYNATHQVVSGYSHTLEEFADLLQKNGIVCKKLKVSQAFHTPLMNPMLEIFEEALNKVEFCRPVIPIISNVTGDVMTEAPDTGYWTKHILSAVKFEQSVKRAGEMGVNSFIEVGPDKILSGMARGAADPKDILIWETQDRKKKGLHVLLDTLGSLYGNGLNLDLRKLDYNSKPRILPLGTYPFKHRTFKPDFGSSGSTAVFKKLFHRWAWDREERIEEQIDRDGSLIIIHDGSMQDILSEWQNLHYNKAFQVVCGREYNFDGDGFFTVNPGNSAHFKKVLENIPEQQVNVLHLWNCQQECCNPQEILANDTLLEQGAFSLIHLGKALAERAGKSRVMVVTNRMSPVMEGDTSQNPHQFMAAALGLAADQENNGIELCVLDLDMAEYPTGKELLEAAVRELNSGFPDESMAAVRKGCRYVRKLQKMDESNQQQEVEFIDGETYLVTGGTGPVAGEICKVLAGQAKLNLILTGRKPLPGGEKAVSSDADPSIADKLEVLKSIEQAGSKAAYYPVDVNDPEQMKELIQTVNREWGPVNGVVHAAGLWDASSFQLLSKELDIIKKVLQPKVQGTIITDLVTRDQPLKFFAALSSVSASRKSWSAGLGDYAAANAFLDGYTYYRNSVGAPGKTVALNYSLWAEKGMVQKFGDATLLAVKAQGLNPLKAETAAAAFLPALRFKQESVVHILDLIPVTGKSPTLPVIEKTAFEKSFSKGNSVLPVKNVREQVLKLIAGYLGIPEEQLDISANFMEIGLDSIGATRVISDISRLLNMELYPTLVFEYQTPEELIRYIENTLKQAGEAGSPAETKPGQACEAAHGAEDDDIAIIGMSLRVPGANTLTEYWDIIKEGKCVIGDIPAERWDAEEFYSTDSGSAHTMYSKKGGFIRNPYDFDPLFFGISPNEAEVMDPQQRIFLMVAWEALQSAGYGGKHCTNRIGVFAGTEQNTYMEHFAGYNSYMRIKRKLGENEAFKSLEKDKQEKILSGILKTLEPAKMVADAVAGNGLNEIAARVSHCLNLTGPSLIVNSACSSSLVAVHLACENLRSGQADMAIAGGVNLNLNPTPFICLSRVTALSPTGACYPFDNRADGLVLSEGSGAVLLKPLKKALQDKDFIYAVIKGSAINNDGRSQGITAPRPQGQAETIRNAYLKSGINPETISYIETHGTGTPLGDPIEVEGMTLAMRTFTDKKTFCGIGSAKAAIGHMLSAAGIVSLIKVVLALNNRMLPHTVNFDRPNPNINFESSPFYVISKAPKKWESTGDFPRRAGVNAFGFGGTNAHVILEEAPATEAEQEAYEKTPYILTLTGRNEKVIKTIAAKLKDYVIQSGVDAGSVCYTMNNAQKEMSFKLAATISNKEELLETLEAIENGNLQGNIFKGRSNPNREMPVYLVMQDEEPLSEGLVDTIGKRYRIFDEAYGKCMDICTECADTRDGIVHDRVRLFSFHYATGVLLHDFDVVPSGIFTGGTGIAAAMALTGLVSLKQAAAMVCEINPVAEESEGITAALFGNCEVITEQGPVSNENLVWYVQNREIYNFKVNAGWINSSAGKDDALIFIKSSCENLKQYNSKAFGMFSGDLSEPLSEEPVNRLLAGLYTCGARFNPGRLYGKNTGRIPLPTYPFEYQAYKVSFKDDSLVNAAEAETVVRPVPVQTAIRHESKPVPSVLQLVKMEKLPVMDPEERKRSLEMLKADLLRIP</sequence>
<evidence type="ECO:0000256" key="2">
    <source>
        <dbReference type="ARBA" id="ARBA00022553"/>
    </source>
</evidence>
<dbReference type="InterPro" id="IPR006162">
    <property type="entry name" value="Ppantetheine_attach_site"/>
</dbReference>
<dbReference type="PROSITE" id="PS52004">
    <property type="entry name" value="KS3_2"/>
    <property type="match status" value="2"/>
</dbReference>
<dbReference type="GO" id="GO:0004315">
    <property type="term" value="F:3-oxoacyl-[acyl-carrier-protein] synthase activity"/>
    <property type="evidence" value="ECO:0007669"/>
    <property type="project" value="InterPro"/>
</dbReference>
<dbReference type="InterPro" id="IPR009081">
    <property type="entry name" value="PP-bd_ACP"/>
</dbReference>
<dbReference type="InterPro" id="IPR036736">
    <property type="entry name" value="ACP-like_sf"/>
</dbReference>
<dbReference type="RefSeq" id="WP_004624119.1">
    <property type="nucleotide sequence ID" value="NZ_AORV01000021.1"/>
</dbReference>
<dbReference type="GO" id="GO:0005886">
    <property type="term" value="C:plasma membrane"/>
    <property type="evidence" value="ECO:0007669"/>
    <property type="project" value="TreeGrafter"/>
</dbReference>
<feature type="domain" description="Ketosynthase family 3 (KS3)" evidence="5">
    <location>
        <begin position="1547"/>
        <end position="2008"/>
    </location>
</feature>
<dbReference type="Proteomes" id="UP000014155">
    <property type="component" value="Unassembled WGS sequence"/>
</dbReference>
<dbReference type="SUPFAM" id="SSF51735">
    <property type="entry name" value="NAD(P)-binding Rossmann-fold domains"/>
    <property type="match status" value="2"/>
</dbReference>
<dbReference type="InterPro" id="IPR016039">
    <property type="entry name" value="Thiolase-like"/>
</dbReference>
<dbReference type="CDD" id="cd00833">
    <property type="entry name" value="PKS"/>
    <property type="match status" value="2"/>
</dbReference>
<dbReference type="Gene3D" id="3.40.50.720">
    <property type="entry name" value="NAD(P)-binding Rossmann-like Domain"/>
    <property type="match status" value="1"/>
</dbReference>
<dbReference type="InterPro" id="IPR020615">
    <property type="entry name" value="Thiolase_acyl_enz_int_AS"/>
</dbReference>
<dbReference type="CDD" id="cd08953">
    <property type="entry name" value="KR_2_SDR_x"/>
    <property type="match status" value="1"/>
</dbReference>
<dbReference type="GO" id="GO:0005737">
    <property type="term" value="C:cytoplasm"/>
    <property type="evidence" value="ECO:0007669"/>
    <property type="project" value="TreeGrafter"/>
</dbReference>
<gene>
    <name evidence="6" type="ORF">CTER_0901</name>
</gene>
<dbReference type="PANTHER" id="PTHR43775:SF37">
    <property type="entry name" value="SI:DKEY-61P9.11"/>
    <property type="match status" value="1"/>
</dbReference>
<evidence type="ECO:0000313" key="6">
    <source>
        <dbReference type="EMBL" id="EMS73237.1"/>
    </source>
</evidence>
<dbReference type="PANTHER" id="PTHR43775">
    <property type="entry name" value="FATTY ACID SYNTHASE"/>
    <property type="match status" value="1"/>
</dbReference>
<proteinExistence type="predicted"/>
<dbReference type="SUPFAM" id="SSF55048">
    <property type="entry name" value="Probable ACP-binding domain of malonyl-CoA ACP transacylase"/>
    <property type="match status" value="1"/>
</dbReference>
<dbReference type="STRING" id="1195236.CTER_0901"/>
<dbReference type="InterPro" id="IPR032821">
    <property type="entry name" value="PKS_assoc"/>
</dbReference>
<dbReference type="PROSITE" id="PS00012">
    <property type="entry name" value="PHOSPHOPANTETHEINE"/>
    <property type="match status" value="1"/>
</dbReference>
<dbReference type="PROSITE" id="PS00606">
    <property type="entry name" value="KS3_1"/>
    <property type="match status" value="2"/>
</dbReference>
<dbReference type="InterPro" id="IPR049490">
    <property type="entry name" value="C883_1060-like_KR_N"/>
</dbReference>
<dbReference type="SMART" id="SM00825">
    <property type="entry name" value="PKS_KS"/>
    <property type="match status" value="2"/>
</dbReference>
<comment type="caution">
    <text evidence="6">The sequence shown here is derived from an EMBL/GenBank/DDBJ whole genome shotgun (WGS) entry which is preliminary data.</text>
</comment>
<dbReference type="InterPro" id="IPR018201">
    <property type="entry name" value="Ketoacyl_synth_AS"/>
</dbReference>
<dbReference type="Pfam" id="PF21394">
    <property type="entry name" value="Beta-ketacyl_N"/>
    <property type="match status" value="1"/>
</dbReference>
<dbReference type="Pfam" id="PF02801">
    <property type="entry name" value="Ketoacyl-synt_C"/>
    <property type="match status" value="2"/>
</dbReference>
<dbReference type="Gene3D" id="3.40.366.10">
    <property type="entry name" value="Malonyl-Coenzyme A Acyl Carrier Protein, domain 2"/>
    <property type="match status" value="1"/>
</dbReference>
<dbReference type="InterPro" id="IPR020806">
    <property type="entry name" value="PKS_PP-bd"/>
</dbReference>
<keyword evidence="2" id="KW-0597">Phosphoprotein</keyword>
<dbReference type="Pfam" id="PF08659">
    <property type="entry name" value="KR"/>
    <property type="match status" value="1"/>
</dbReference>
<organism evidence="6 7">
    <name type="scientific">Ruminiclostridium cellobioparum subsp. termitidis CT1112</name>
    <dbReference type="NCBI Taxonomy" id="1195236"/>
    <lineage>
        <taxon>Bacteria</taxon>
        <taxon>Bacillati</taxon>
        <taxon>Bacillota</taxon>
        <taxon>Clostridia</taxon>
        <taxon>Eubacteriales</taxon>
        <taxon>Oscillospiraceae</taxon>
        <taxon>Ruminiclostridium</taxon>
    </lineage>
</organism>
<dbReference type="Gene3D" id="3.30.70.3290">
    <property type="match status" value="1"/>
</dbReference>